<evidence type="ECO:0000259" key="2">
    <source>
        <dbReference type="PROSITE" id="PS51455"/>
    </source>
</evidence>
<dbReference type="InterPro" id="IPR023610">
    <property type="entry name" value="PInositol-4/5-P-5/4-kinase"/>
</dbReference>
<dbReference type="AlphaFoldDB" id="C6LZ58"/>
<dbReference type="PANTHER" id="PTHR23086:SF8">
    <property type="entry name" value="PHOSPHATIDYLINOSITOL 5-PHOSPHATE 4-KINASE, ISOFORM A"/>
    <property type="match status" value="1"/>
</dbReference>
<dbReference type="SUPFAM" id="SSF56104">
    <property type="entry name" value="SAICAR synthase-like"/>
    <property type="match status" value="1"/>
</dbReference>
<dbReference type="Pfam" id="PF01504">
    <property type="entry name" value="PIP5K"/>
    <property type="match status" value="1"/>
</dbReference>
<dbReference type="GO" id="GO:0016308">
    <property type="term" value="F:1-phosphatidylinositol-4-phosphate 5-kinase activity"/>
    <property type="evidence" value="ECO:0007669"/>
    <property type="project" value="TreeGrafter"/>
</dbReference>
<reference evidence="3 4" key="1">
    <citation type="journal article" date="2009" name="PLoS Pathog.">
        <title>Draft genome sequencing of giardia intestinalis assemblage B isolate GS: is human giardiasis caused by two different species?</title>
        <authorList>
            <person name="Franzen O."/>
            <person name="Jerlstrom-Hultqvist J."/>
            <person name="Castro E."/>
            <person name="Sherwood E."/>
            <person name="Ankarklev J."/>
            <person name="Reiner D.S."/>
            <person name="Palm D."/>
            <person name="Andersson J.O."/>
            <person name="Andersson B."/>
            <person name="Svard S.G."/>
        </authorList>
    </citation>
    <scope>NUCLEOTIDE SEQUENCE [LARGE SCALE GENOMIC DNA]</scope>
    <source>
        <strain evidence="4">ATCC 50581 / GS clone H7</strain>
    </source>
</reference>
<feature type="domain" description="PIPK" evidence="2">
    <location>
        <begin position="15"/>
        <end position="493"/>
    </location>
</feature>
<comment type="caution">
    <text evidence="3">The sequence shown here is derived from an EMBL/GenBank/DDBJ whole genome shotgun (WGS) entry which is preliminary data.</text>
</comment>
<evidence type="ECO:0000256" key="1">
    <source>
        <dbReference type="PROSITE-ProRule" id="PRU00781"/>
    </source>
</evidence>
<evidence type="ECO:0000313" key="4">
    <source>
        <dbReference type="Proteomes" id="UP000002488"/>
    </source>
</evidence>
<dbReference type="PROSITE" id="PS51455">
    <property type="entry name" value="PIPK"/>
    <property type="match status" value="1"/>
</dbReference>
<accession>C6LZ58</accession>
<dbReference type="Gene3D" id="3.30.800.10">
    <property type="entry name" value="Phosphatidylinositol Phosphate Kinase II Beta"/>
    <property type="match status" value="1"/>
</dbReference>
<evidence type="ECO:0000313" key="3">
    <source>
        <dbReference type="EMBL" id="EES98657.1"/>
    </source>
</evidence>
<dbReference type="Gene3D" id="3.30.810.10">
    <property type="entry name" value="2-Layer Sandwich"/>
    <property type="match status" value="1"/>
</dbReference>
<dbReference type="EMBL" id="ACGJ01002920">
    <property type="protein sequence ID" value="EES98657.1"/>
    <property type="molecule type" value="Genomic_DNA"/>
</dbReference>
<organism evidence="3 4">
    <name type="scientific">Giardia intestinalis (strain ATCC 50581 / GS clone H7)</name>
    <name type="common">Giardia lamblia</name>
    <dbReference type="NCBI Taxonomy" id="598745"/>
    <lineage>
        <taxon>Eukaryota</taxon>
        <taxon>Metamonada</taxon>
        <taxon>Diplomonadida</taxon>
        <taxon>Hexamitidae</taxon>
        <taxon>Giardiinae</taxon>
        <taxon>Giardia</taxon>
    </lineage>
</organism>
<dbReference type="SMART" id="SM00330">
    <property type="entry name" value="PIPKc"/>
    <property type="match status" value="1"/>
</dbReference>
<dbReference type="InterPro" id="IPR027484">
    <property type="entry name" value="PInositol-4-P-5-kinase_N"/>
</dbReference>
<dbReference type="InterPro" id="IPR002498">
    <property type="entry name" value="PInositol-4-P-4/5-kinase_core"/>
</dbReference>
<gene>
    <name evidence="3" type="ORF">GL50581_4088</name>
</gene>
<keyword evidence="1 3" id="KW-0418">Kinase</keyword>
<proteinExistence type="predicted"/>
<dbReference type="InterPro" id="IPR027483">
    <property type="entry name" value="PInositol-4-P-4/5-kinase_C_sf"/>
</dbReference>
<keyword evidence="1" id="KW-0067">ATP-binding</keyword>
<keyword evidence="1" id="KW-0547">Nucleotide-binding</keyword>
<dbReference type="Proteomes" id="UP000002488">
    <property type="component" value="Unassembled WGS sequence"/>
</dbReference>
<protein>
    <submittedName>
        <fullName evidence="3">Phosphatidylinositol-4-phosphate 5-kinase, putative</fullName>
    </submittedName>
</protein>
<dbReference type="CDD" id="cd00139">
    <property type="entry name" value="PIPKc"/>
    <property type="match status" value="1"/>
</dbReference>
<dbReference type="OMA" id="HASMFRT"/>
<dbReference type="OrthoDB" id="20783at2759"/>
<sequence length="519" mass="58535">MGLLGKLEYDQQPYSGEPLTIQSPLYSHVRRVQQAIGKAIEPQIQTSGNPYSSETEGLMTVLALPGNEVDPNTNAPLGSDMTAIFYHASMFRTLMTKDSLDPQSLLKEFVTCTHPGVMKSPGKSPTFFVYGESGKYLIKQLKSKELVLMLKICASYGRHLLDNPSSLLVRIYAMFSITASRPSTSSAPHKVSKQDRHFIIIPNLFSTPQAIVERYDLKGSWVGRHTKLYNPSDRTEKTLKDTNLENYIYLTTLRRRLLIHQLKADSDWLKQHNLIDYSLLLGLTDDIPCIQGSYRDKRGLDTSLKNEIGEPVSAPDTPTNNIISGEDTQVRIETETPVQRFYSRILAAKAPKTILTTQDVSYMLPPVGHSIVAEGSRKTSVFLASLTPDEYLKEIYRRRFTFEAAIQSNDIFHSEEGGFYAFSPNCALGSTLRKSSLYYRVVYMGIIDFLTEFRAFKHAERRAKGLCNDKDGISAVPSDSYANRFMRFCRVIFQVPISKDNGLQCVDCSEITIYEETEQ</sequence>
<dbReference type="PANTHER" id="PTHR23086">
    <property type="entry name" value="PHOSPHATIDYLINOSITOL-4-PHOSPHATE 5-KINASE"/>
    <property type="match status" value="1"/>
</dbReference>
<dbReference type="GO" id="GO:0005886">
    <property type="term" value="C:plasma membrane"/>
    <property type="evidence" value="ECO:0007669"/>
    <property type="project" value="TreeGrafter"/>
</dbReference>
<dbReference type="GO" id="GO:0046854">
    <property type="term" value="P:phosphatidylinositol phosphate biosynthetic process"/>
    <property type="evidence" value="ECO:0007669"/>
    <property type="project" value="TreeGrafter"/>
</dbReference>
<keyword evidence="1" id="KW-0808">Transferase</keyword>
<dbReference type="GO" id="GO:0005524">
    <property type="term" value="F:ATP binding"/>
    <property type="evidence" value="ECO:0007669"/>
    <property type="project" value="UniProtKB-UniRule"/>
</dbReference>
<name>C6LZ58_GIAIB</name>
<dbReference type="VEuPathDB" id="GiardiaDB:GL50581_4088"/>